<gene>
    <name evidence="3" type="ORF">SAMN06295937_10541</name>
</gene>
<dbReference type="InterPro" id="IPR051687">
    <property type="entry name" value="Peroxisomal_Beta-Oxidation"/>
</dbReference>
<dbReference type="InterPro" id="IPR036291">
    <property type="entry name" value="NAD(P)-bd_dom_sf"/>
</dbReference>
<organism evidence="3 4">
    <name type="scientific">Sphingopyxis flava</name>
    <dbReference type="NCBI Taxonomy" id="1507287"/>
    <lineage>
        <taxon>Bacteria</taxon>
        <taxon>Pseudomonadati</taxon>
        <taxon>Pseudomonadota</taxon>
        <taxon>Alphaproteobacteria</taxon>
        <taxon>Sphingomonadales</taxon>
        <taxon>Sphingomonadaceae</taxon>
        <taxon>Sphingopyxis</taxon>
    </lineage>
</organism>
<dbReference type="PANTHER" id="PTHR45024">
    <property type="entry name" value="DEHYDROGENASES, SHORT CHAIN"/>
    <property type="match status" value="1"/>
</dbReference>
<proteinExistence type="inferred from homology"/>
<dbReference type="SUPFAM" id="SSF51735">
    <property type="entry name" value="NAD(P)-binding Rossmann-fold domains"/>
    <property type="match status" value="1"/>
</dbReference>
<dbReference type="InterPro" id="IPR002347">
    <property type="entry name" value="SDR_fam"/>
</dbReference>
<dbReference type="Proteomes" id="UP000190044">
    <property type="component" value="Unassembled WGS sequence"/>
</dbReference>
<evidence type="ECO:0000313" key="3">
    <source>
        <dbReference type="EMBL" id="SKC02658.1"/>
    </source>
</evidence>
<keyword evidence="4" id="KW-1185">Reference proteome</keyword>
<comment type="similarity">
    <text evidence="1">Belongs to the short-chain dehydrogenases/reductases (SDR) family.</text>
</comment>
<evidence type="ECO:0000256" key="2">
    <source>
        <dbReference type="ARBA" id="ARBA00023002"/>
    </source>
</evidence>
<keyword evidence="2" id="KW-0560">Oxidoreductase</keyword>
<dbReference type="EMBL" id="FUYP01000054">
    <property type="protein sequence ID" value="SKC02658.1"/>
    <property type="molecule type" value="Genomic_DNA"/>
</dbReference>
<dbReference type="RefSeq" id="WP_139375895.1">
    <property type="nucleotide sequence ID" value="NZ_FUYP01000054.1"/>
</dbReference>
<sequence length="193" mass="20926">GFYVGQPAFAAMKRNGYGRILMTNSASAFFGMPWQANYAAAKLGLAGLVNVIALEGASHGIQANGLLPTGSGRLGRGDGEMDWPAGLMEAAPPGMELIAPCMRNEYVTPMVLWLVSERCKTSHGFYSATAGRFAKVFIGATEGWLADFENPPMPEDIERHMAEIDDISRFAMPHIVFDEFEPIIAAQRARLAK</sequence>
<accession>A0A1T5G2J7</accession>
<dbReference type="GO" id="GO:0016491">
    <property type="term" value="F:oxidoreductase activity"/>
    <property type="evidence" value="ECO:0007669"/>
    <property type="project" value="UniProtKB-KW"/>
</dbReference>
<dbReference type="PANTHER" id="PTHR45024:SF2">
    <property type="entry name" value="SCP2 DOMAIN-CONTAINING PROTEIN"/>
    <property type="match status" value="1"/>
</dbReference>
<dbReference type="InterPro" id="IPR020904">
    <property type="entry name" value="Sc_DH/Rdtase_CS"/>
</dbReference>
<name>A0A1T5G2J7_9SPHN</name>
<dbReference type="Gene3D" id="3.40.50.720">
    <property type="entry name" value="NAD(P)-binding Rossmann-like Domain"/>
    <property type="match status" value="2"/>
</dbReference>
<dbReference type="AlphaFoldDB" id="A0A1T5G2J7"/>
<dbReference type="PROSITE" id="PS00061">
    <property type="entry name" value="ADH_SHORT"/>
    <property type="match status" value="1"/>
</dbReference>
<evidence type="ECO:0000313" key="4">
    <source>
        <dbReference type="Proteomes" id="UP000190044"/>
    </source>
</evidence>
<reference evidence="4" key="1">
    <citation type="submission" date="2017-02" db="EMBL/GenBank/DDBJ databases">
        <authorList>
            <person name="Varghese N."/>
            <person name="Submissions S."/>
        </authorList>
    </citation>
    <scope>NUCLEOTIDE SEQUENCE [LARGE SCALE GENOMIC DNA]</scope>
    <source>
        <strain evidence="4">R11H</strain>
    </source>
</reference>
<dbReference type="Pfam" id="PF00106">
    <property type="entry name" value="adh_short"/>
    <property type="match status" value="1"/>
</dbReference>
<dbReference type="OrthoDB" id="9804774at2"/>
<feature type="non-terminal residue" evidence="3">
    <location>
        <position position="1"/>
    </location>
</feature>
<protein>
    <submittedName>
        <fullName evidence="3">Short chain dehydrogenase</fullName>
    </submittedName>
</protein>
<evidence type="ECO:0000256" key="1">
    <source>
        <dbReference type="ARBA" id="ARBA00006484"/>
    </source>
</evidence>